<gene>
    <name evidence="1" type="ORF">EVA_17125</name>
</gene>
<comment type="caution">
    <text evidence="1">The sequence shown here is derived from an EMBL/GenBank/DDBJ whole genome shotgun (WGS) entry which is preliminary data.</text>
</comment>
<protein>
    <submittedName>
        <fullName evidence="1">Uncharacterized protein</fullName>
    </submittedName>
</protein>
<sequence length="52" mass="6079">MERDSTVNLEALRPIMPDIDLEVNVGQDNPIYNYMQLYYLDFKSISMNAYSS</sequence>
<dbReference type="AlphaFoldDB" id="J9FK15"/>
<name>J9FK15_9ZZZZ</name>
<proteinExistence type="predicted"/>
<reference evidence="1" key="1">
    <citation type="journal article" date="2012" name="PLoS ONE">
        <title>Gene sets for utilization of primary and secondary nutrition supplies in the distal gut of endangered iberian lynx.</title>
        <authorList>
            <person name="Alcaide M."/>
            <person name="Messina E."/>
            <person name="Richter M."/>
            <person name="Bargiela R."/>
            <person name="Peplies J."/>
            <person name="Huws S.A."/>
            <person name="Newbold C.J."/>
            <person name="Golyshin P.N."/>
            <person name="Simon M.A."/>
            <person name="Lopez G."/>
            <person name="Yakimov M.M."/>
            <person name="Ferrer M."/>
        </authorList>
    </citation>
    <scope>NUCLEOTIDE SEQUENCE</scope>
</reference>
<feature type="non-terminal residue" evidence="1">
    <location>
        <position position="52"/>
    </location>
</feature>
<accession>J9FK15</accession>
<evidence type="ECO:0000313" key="1">
    <source>
        <dbReference type="EMBL" id="EJW94768.1"/>
    </source>
</evidence>
<organism evidence="1">
    <name type="scientific">gut metagenome</name>
    <dbReference type="NCBI Taxonomy" id="749906"/>
    <lineage>
        <taxon>unclassified sequences</taxon>
        <taxon>metagenomes</taxon>
        <taxon>organismal metagenomes</taxon>
    </lineage>
</organism>
<dbReference type="EMBL" id="AMCI01006184">
    <property type="protein sequence ID" value="EJW94768.1"/>
    <property type="molecule type" value="Genomic_DNA"/>
</dbReference>